<protein>
    <submittedName>
        <fullName evidence="1">Uncharacterized protein</fullName>
    </submittedName>
</protein>
<organism evidence="1 2">
    <name type="scientific">Sphingomonas immobilis</name>
    <dbReference type="NCBI Taxonomy" id="3063997"/>
    <lineage>
        <taxon>Bacteria</taxon>
        <taxon>Pseudomonadati</taxon>
        <taxon>Pseudomonadota</taxon>
        <taxon>Alphaproteobacteria</taxon>
        <taxon>Sphingomonadales</taxon>
        <taxon>Sphingomonadaceae</taxon>
        <taxon>Sphingomonas</taxon>
    </lineage>
</organism>
<dbReference type="Proteomes" id="UP001176468">
    <property type="component" value="Unassembled WGS sequence"/>
</dbReference>
<evidence type="ECO:0000313" key="1">
    <source>
        <dbReference type="EMBL" id="MDO7841744.1"/>
    </source>
</evidence>
<gene>
    <name evidence="1" type="ORF">Q5H94_05350</name>
</gene>
<name>A0ABT8ZX68_9SPHN</name>
<dbReference type="EMBL" id="JAUQSZ010000003">
    <property type="protein sequence ID" value="MDO7841744.1"/>
    <property type="molecule type" value="Genomic_DNA"/>
</dbReference>
<sequence length="42" mass="4430">MKRRPLVGGTAHSSEIVRNSMLEPVGELRVRALDPSDVAAGG</sequence>
<comment type="caution">
    <text evidence="1">The sequence shown here is derived from an EMBL/GenBank/DDBJ whole genome shotgun (WGS) entry which is preliminary data.</text>
</comment>
<accession>A0ABT8ZX68</accession>
<reference evidence="1" key="1">
    <citation type="submission" date="2023-07" db="EMBL/GenBank/DDBJ databases">
        <authorList>
            <person name="Kim M.K."/>
        </authorList>
    </citation>
    <scope>NUCLEOTIDE SEQUENCE</scope>
    <source>
        <strain evidence="1">CA1-15</strain>
    </source>
</reference>
<evidence type="ECO:0000313" key="2">
    <source>
        <dbReference type="Proteomes" id="UP001176468"/>
    </source>
</evidence>
<proteinExistence type="predicted"/>
<keyword evidence="2" id="KW-1185">Reference proteome</keyword>